<dbReference type="AlphaFoldDB" id="A0A2S1R2C1"/>
<dbReference type="RefSeq" id="WP_108779489.1">
    <property type="nucleotide sequence ID" value="NZ_CP029186.1"/>
</dbReference>
<dbReference type="EMBL" id="CP029186">
    <property type="protein sequence ID" value="AWH86767.1"/>
    <property type="molecule type" value="Genomic_DNA"/>
</dbReference>
<evidence type="ECO:0000313" key="2">
    <source>
        <dbReference type="Proteomes" id="UP000244929"/>
    </source>
</evidence>
<accession>A0A2S1R2C1</accession>
<name>A0A2S1R2C1_9FLAO</name>
<dbReference type="KEGG" id="falb:HYN59_17350"/>
<sequence>MKYLFYILFFISLPVFSQEVEGISWDEAKISDKITLTISKAEFDKRYKKADSITDPTDKETCGREEEATVKMVHYKGAKFELDNGIMNFRSMDFTKNRNTWFSIKDNWFDHTTTLKSFSKDFPASASFVEDVTDRDGDVLEMITILPKGTTEDFEWRFYFRDGKLVFLECWFPCD</sequence>
<organism evidence="1 2">
    <name type="scientific">Flavobacterium album</name>
    <dbReference type="NCBI Taxonomy" id="2175091"/>
    <lineage>
        <taxon>Bacteria</taxon>
        <taxon>Pseudomonadati</taxon>
        <taxon>Bacteroidota</taxon>
        <taxon>Flavobacteriia</taxon>
        <taxon>Flavobacteriales</taxon>
        <taxon>Flavobacteriaceae</taxon>
        <taxon>Flavobacterium</taxon>
    </lineage>
</organism>
<gene>
    <name evidence="1" type="ORF">HYN59_17350</name>
</gene>
<protein>
    <submittedName>
        <fullName evidence="1">Uncharacterized protein</fullName>
    </submittedName>
</protein>
<keyword evidence="2" id="KW-1185">Reference proteome</keyword>
<dbReference type="OrthoDB" id="893444at2"/>
<proteinExistence type="predicted"/>
<reference evidence="1 2" key="1">
    <citation type="submission" date="2018-04" db="EMBL/GenBank/DDBJ databases">
        <title>Genome sequencing of Flavobacterium sp. HYN0059.</title>
        <authorList>
            <person name="Yi H."/>
            <person name="Baek C."/>
        </authorList>
    </citation>
    <scope>NUCLEOTIDE SEQUENCE [LARGE SCALE GENOMIC DNA]</scope>
    <source>
        <strain evidence="1 2">HYN0059</strain>
    </source>
</reference>
<dbReference type="Proteomes" id="UP000244929">
    <property type="component" value="Chromosome"/>
</dbReference>
<evidence type="ECO:0000313" key="1">
    <source>
        <dbReference type="EMBL" id="AWH86767.1"/>
    </source>
</evidence>